<evidence type="ECO:0000256" key="2">
    <source>
        <dbReference type="ARBA" id="ARBA00007362"/>
    </source>
</evidence>
<feature type="transmembrane region" description="Helical" evidence="6">
    <location>
        <begin position="157"/>
        <end position="174"/>
    </location>
</feature>
<feature type="domain" description="EamA" evidence="7">
    <location>
        <begin position="185"/>
        <end position="316"/>
    </location>
</feature>
<feature type="transmembrane region" description="Helical" evidence="6">
    <location>
        <begin position="186"/>
        <end position="206"/>
    </location>
</feature>
<dbReference type="InterPro" id="IPR037185">
    <property type="entry name" value="EmrE-like"/>
</dbReference>
<feature type="transmembrane region" description="Helical" evidence="6">
    <location>
        <begin position="98"/>
        <end position="117"/>
    </location>
</feature>
<accession>A0ABU7RA23</accession>
<evidence type="ECO:0000256" key="6">
    <source>
        <dbReference type="SAM" id="Phobius"/>
    </source>
</evidence>
<keyword evidence="3 6" id="KW-0812">Transmembrane</keyword>
<dbReference type="SUPFAM" id="SSF103481">
    <property type="entry name" value="Multidrug resistance efflux transporter EmrE"/>
    <property type="match status" value="2"/>
</dbReference>
<dbReference type="Pfam" id="PF00892">
    <property type="entry name" value="EamA"/>
    <property type="match status" value="2"/>
</dbReference>
<dbReference type="PANTHER" id="PTHR32322">
    <property type="entry name" value="INNER MEMBRANE TRANSPORTER"/>
    <property type="match status" value="1"/>
</dbReference>
<dbReference type="InterPro" id="IPR000620">
    <property type="entry name" value="EamA_dom"/>
</dbReference>
<evidence type="ECO:0000259" key="7">
    <source>
        <dbReference type="Pfam" id="PF00892"/>
    </source>
</evidence>
<gene>
    <name evidence="8" type="ORF">VXJ25_05265</name>
</gene>
<feature type="transmembrane region" description="Helical" evidence="6">
    <location>
        <begin position="213"/>
        <end position="230"/>
    </location>
</feature>
<evidence type="ECO:0000256" key="4">
    <source>
        <dbReference type="ARBA" id="ARBA00022989"/>
    </source>
</evidence>
<dbReference type="EMBL" id="JAZGJQ010000004">
    <property type="protein sequence ID" value="MEE6147400.1"/>
    <property type="molecule type" value="Genomic_DNA"/>
</dbReference>
<proteinExistence type="inferred from homology"/>
<dbReference type="RefSeq" id="WP_330958165.1">
    <property type="nucleotide sequence ID" value="NZ_JAZGJQ010000004.1"/>
</dbReference>
<organism evidence="8 9">
    <name type="scientific">Olsenella absiana</name>
    <dbReference type="NCBI Taxonomy" id="3115222"/>
    <lineage>
        <taxon>Bacteria</taxon>
        <taxon>Bacillati</taxon>
        <taxon>Actinomycetota</taxon>
        <taxon>Coriobacteriia</taxon>
        <taxon>Coriobacteriales</taxon>
        <taxon>Atopobiaceae</taxon>
        <taxon>Olsenella</taxon>
    </lineage>
</organism>
<evidence type="ECO:0000256" key="3">
    <source>
        <dbReference type="ARBA" id="ARBA00022692"/>
    </source>
</evidence>
<protein>
    <submittedName>
        <fullName evidence="8">DMT family transporter</fullName>
    </submittedName>
</protein>
<evidence type="ECO:0000256" key="5">
    <source>
        <dbReference type="ARBA" id="ARBA00023136"/>
    </source>
</evidence>
<dbReference type="Proteomes" id="UP001332931">
    <property type="component" value="Unassembled WGS sequence"/>
</dbReference>
<feature type="transmembrane region" description="Helical" evidence="6">
    <location>
        <begin position="123"/>
        <end position="145"/>
    </location>
</feature>
<keyword evidence="4 6" id="KW-1133">Transmembrane helix</keyword>
<evidence type="ECO:0000313" key="9">
    <source>
        <dbReference type="Proteomes" id="UP001332931"/>
    </source>
</evidence>
<comment type="subcellular location">
    <subcellularLocation>
        <location evidence="1">Membrane</location>
        <topology evidence="1">Multi-pass membrane protein</topology>
    </subcellularLocation>
</comment>
<feature type="domain" description="EamA" evidence="7">
    <location>
        <begin position="32"/>
        <end position="171"/>
    </location>
</feature>
<dbReference type="PANTHER" id="PTHR32322:SF2">
    <property type="entry name" value="EAMA DOMAIN-CONTAINING PROTEIN"/>
    <property type="match status" value="1"/>
</dbReference>
<comment type="caution">
    <text evidence="8">The sequence shown here is derived from an EMBL/GenBank/DDBJ whole genome shotgun (WGS) entry which is preliminary data.</text>
</comment>
<feature type="transmembrane region" description="Helical" evidence="6">
    <location>
        <begin position="242"/>
        <end position="263"/>
    </location>
</feature>
<keyword evidence="9" id="KW-1185">Reference proteome</keyword>
<evidence type="ECO:0000256" key="1">
    <source>
        <dbReference type="ARBA" id="ARBA00004141"/>
    </source>
</evidence>
<name>A0ABU7RA23_9ACTN</name>
<sequence>MGEKDGAAAKGAAGTGGAAAATAAGTGDALRRGVALVLLGATCWGVNGTISQALMSGYGVDPIWLTTVKQLGSFWLFLLGARVVTPGRLTEVAHDRRALLRILGCSITTIILLQVSYMQAILWTNSGTATVLQSLNLLMVLAYVCVRLRRAPKRREVAGIALAFVGVYLLATGGNPTTLELPAQGLAWGLLTALGQSLLSIVPVRLVERWGNLVVNGLSFLFAGVVLAVFCRPWERVPSLDAAGCALLAASVLVGTFGAYVFYMQGLKAVGSLKATMLGTAEPVVAALTSALLLHTSFSPTDLAGFALIIAMVFVTA</sequence>
<comment type="similarity">
    <text evidence="2">Belongs to the EamA transporter family.</text>
</comment>
<dbReference type="InterPro" id="IPR050638">
    <property type="entry name" value="AA-Vitamin_Transporters"/>
</dbReference>
<evidence type="ECO:0000313" key="8">
    <source>
        <dbReference type="EMBL" id="MEE6147400.1"/>
    </source>
</evidence>
<reference evidence="8 9" key="1">
    <citation type="submission" date="2024-01" db="EMBL/GenBank/DDBJ databases">
        <title>Description of Olsenella sp. nov., isolated from pig feces.</title>
        <authorList>
            <person name="Chang Y.-H."/>
        </authorList>
    </citation>
    <scope>NUCLEOTIDE SEQUENCE [LARGE SCALE GENOMIC DNA]</scope>
    <source>
        <strain evidence="8 9">YH-ols2223</strain>
    </source>
</reference>
<keyword evidence="5 6" id="KW-0472">Membrane</keyword>